<evidence type="ECO:0000313" key="1">
    <source>
        <dbReference type="EMBL" id="KAI3677360.1"/>
    </source>
</evidence>
<evidence type="ECO:0000313" key="2">
    <source>
        <dbReference type="Proteomes" id="UP001056120"/>
    </source>
</evidence>
<proteinExistence type="predicted"/>
<name>A0ACB8Y535_9ASTR</name>
<keyword evidence="2" id="KW-1185">Reference proteome</keyword>
<organism evidence="1 2">
    <name type="scientific">Smallanthus sonchifolius</name>
    <dbReference type="NCBI Taxonomy" id="185202"/>
    <lineage>
        <taxon>Eukaryota</taxon>
        <taxon>Viridiplantae</taxon>
        <taxon>Streptophyta</taxon>
        <taxon>Embryophyta</taxon>
        <taxon>Tracheophyta</taxon>
        <taxon>Spermatophyta</taxon>
        <taxon>Magnoliopsida</taxon>
        <taxon>eudicotyledons</taxon>
        <taxon>Gunneridae</taxon>
        <taxon>Pentapetalae</taxon>
        <taxon>asterids</taxon>
        <taxon>campanulids</taxon>
        <taxon>Asterales</taxon>
        <taxon>Asteraceae</taxon>
        <taxon>Asteroideae</taxon>
        <taxon>Heliantheae alliance</taxon>
        <taxon>Millerieae</taxon>
        <taxon>Smallanthus</taxon>
    </lineage>
</organism>
<accession>A0ACB8Y535</accession>
<reference evidence="2" key="1">
    <citation type="journal article" date="2022" name="Mol. Ecol. Resour.">
        <title>The genomes of chicory, endive, great burdock and yacon provide insights into Asteraceae palaeo-polyploidization history and plant inulin production.</title>
        <authorList>
            <person name="Fan W."/>
            <person name="Wang S."/>
            <person name="Wang H."/>
            <person name="Wang A."/>
            <person name="Jiang F."/>
            <person name="Liu H."/>
            <person name="Zhao H."/>
            <person name="Xu D."/>
            <person name="Zhang Y."/>
        </authorList>
    </citation>
    <scope>NUCLEOTIDE SEQUENCE [LARGE SCALE GENOMIC DNA]</scope>
    <source>
        <strain evidence="2">cv. Yunnan</strain>
    </source>
</reference>
<comment type="caution">
    <text evidence="1">The sequence shown here is derived from an EMBL/GenBank/DDBJ whole genome shotgun (WGS) entry which is preliminary data.</text>
</comment>
<reference evidence="1 2" key="2">
    <citation type="journal article" date="2022" name="Mol. Ecol. Resour.">
        <title>The genomes of chicory, endive, great burdock and yacon provide insights into Asteraceae paleo-polyploidization history and plant inulin production.</title>
        <authorList>
            <person name="Fan W."/>
            <person name="Wang S."/>
            <person name="Wang H."/>
            <person name="Wang A."/>
            <person name="Jiang F."/>
            <person name="Liu H."/>
            <person name="Zhao H."/>
            <person name="Xu D."/>
            <person name="Zhang Y."/>
        </authorList>
    </citation>
    <scope>NUCLEOTIDE SEQUENCE [LARGE SCALE GENOMIC DNA]</scope>
    <source>
        <strain evidence="2">cv. Yunnan</strain>
        <tissue evidence="1">Leaves</tissue>
    </source>
</reference>
<sequence>MAVWLGVVGGVGVGVGGGGDRAGGGVVGWVGGVGWVPAVVAVIGWWRRDTQDDKIARHELNIYSTLFDMNAQCVWSARLKAYEKGGATCLHSIVLGSSASLIMLNH</sequence>
<dbReference type="Proteomes" id="UP001056120">
    <property type="component" value="Linkage Group LG29"/>
</dbReference>
<gene>
    <name evidence="1" type="ORF">L1987_86986</name>
</gene>
<dbReference type="EMBL" id="CM042046">
    <property type="protein sequence ID" value="KAI3677360.1"/>
    <property type="molecule type" value="Genomic_DNA"/>
</dbReference>
<protein>
    <submittedName>
        <fullName evidence="1">Uncharacterized protein</fullName>
    </submittedName>
</protein>